<dbReference type="STRING" id="376427.SAMN04487954_114127"/>
<dbReference type="AlphaFoldDB" id="A0A1G9AYE4"/>
<keyword evidence="1" id="KW-1133">Transmembrane helix</keyword>
<dbReference type="EMBL" id="FNES01000014">
    <property type="protein sequence ID" value="SDK32218.1"/>
    <property type="molecule type" value="Genomic_DNA"/>
</dbReference>
<evidence type="ECO:0000313" key="3">
    <source>
        <dbReference type="Proteomes" id="UP000198525"/>
    </source>
</evidence>
<evidence type="ECO:0000256" key="1">
    <source>
        <dbReference type="SAM" id="Phobius"/>
    </source>
</evidence>
<feature type="transmembrane region" description="Helical" evidence="1">
    <location>
        <begin position="31"/>
        <end position="50"/>
    </location>
</feature>
<dbReference type="Proteomes" id="UP000198525">
    <property type="component" value="Unassembled WGS sequence"/>
</dbReference>
<reference evidence="2 3" key="1">
    <citation type="submission" date="2016-10" db="EMBL/GenBank/DDBJ databases">
        <authorList>
            <person name="de Groot N.N."/>
        </authorList>
    </citation>
    <scope>NUCLEOTIDE SEQUENCE [LARGE SCALE GENOMIC DNA]</scope>
    <source>
        <strain evidence="2 3">CGMCC 1.6133</strain>
    </source>
</reference>
<keyword evidence="3" id="KW-1185">Reference proteome</keyword>
<gene>
    <name evidence="2" type="ORF">SAMN04487954_114127</name>
</gene>
<organism evidence="2 3">
    <name type="scientific">Billgrantia gudaonensis</name>
    <dbReference type="NCBI Taxonomy" id="376427"/>
    <lineage>
        <taxon>Bacteria</taxon>
        <taxon>Pseudomonadati</taxon>
        <taxon>Pseudomonadota</taxon>
        <taxon>Gammaproteobacteria</taxon>
        <taxon>Oceanospirillales</taxon>
        <taxon>Halomonadaceae</taxon>
        <taxon>Billgrantia</taxon>
    </lineage>
</organism>
<name>A0A1G9AYE4_9GAMM</name>
<keyword evidence="1" id="KW-0472">Membrane</keyword>
<protein>
    <submittedName>
        <fullName evidence="2">Uncharacterized protein</fullName>
    </submittedName>
</protein>
<proteinExistence type="predicted"/>
<dbReference type="RefSeq" id="WP_089688006.1">
    <property type="nucleotide sequence ID" value="NZ_FNES01000014.1"/>
</dbReference>
<evidence type="ECO:0000313" key="2">
    <source>
        <dbReference type="EMBL" id="SDK32218.1"/>
    </source>
</evidence>
<feature type="transmembrane region" description="Helical" evidence="1">
    <location>
        <begin position="7"/>
        <end position="25"/>
    </location>
</feature>
<accession>A0A1G9AYE4</accession>
<keyword evidence="1" id="KW-0812">Transmembrane</keyword>
<sequence>MKKSEKMAIASVGLGITAGLGLAWFWPSAHWGIHVAAGVFVAAIGFSGMLEGASQAKSVDEK</sequence>